<accession>A0AAN8YJZ9</accession>
<proteinExistence type="predicted"/>
<comment type="caution">
    <text evidence="1">The sequence shown here is derived from an EMBL/GenBank/DDBJ whole genome shotgun (WGS) entry which is preliminary data.</text>
</comment>
<gene>
    <name evidence="1" type="ORF">RDI58_010944</name>
</gene>
<organism evidence="1 2">
    <name type="scientific">Solanum bulbocastanum</name>
    <name type="common">Wild potato</name>
    <dbReference type="NCBI Taxonomy" id="147425"/>
    <lineage>
        <taxon>Eukaryota</taxon>
        <taxon>Viridiplantae</taxon>
        <taxon>Streptophyta</taxon>
        <taxon>Embryophyta</taxon>
        <taxon>Tracheophyta</taxon>
        <taxon>Spermatophyta</taxon>
        <taxon>Magnoliopsida</taxon>
        <taxon>eudicotyledons</taxon>
        <taxon>Gunneridae</taxon>
        <taxon>Pentapetalae</taxon>
        <taxon>asterids</taxon>
        <taxon>lamiids</taxon>
        <taxon>Solanales</taxon>
        <taxon>Solanaceae</taxon>
        <taxon>Solanoideae</taxon>
        <taxon>Solaneae</taxon>
        <taxon>Solanum</taxon>
    </lineage>
</organism>
<keyword evidence="2" id="KW-1185">Reference proteome</keyword>
<evidence type="ECO:0000313" key="2">
    <source>
        <dbReference type="Proteomes" id="UP001371456"/>
    </source>
</evidence>
<reference evidence="1 2" key="1">
    <citation type="submission" date="2024-02" db="EMBL/GenBank/DDBJ databases">
        <title>de novo genome assembly of Solanum bulbocastanum strain 11H21.</title>
        <authorList>
            <person name="Hosaka A.J."/>
        </authorList>
    </citation>
    <scope>NUCLEOTIDE SEQUENCE [LARGE SCALE GENOMIC DNA]</scope>
    <source>
        <tissue evidence="1">Young leaves</tissue>
    </source>
</reference>
<name>A0AAN8YJZ9_SOLBU</name>
<protein>
    <submittedName>
        <fullName evidence="1">Uncharacterized protein</fullName>
    </submittedName>
</protein>
<dbReference type="AlphaFoldDB" id="A0AAN8YJZ9"/>
<dbReference type="Proteomes" id="UP001371456">
    <property type="component" value="Unassembled WGS sequence"/>
</dbReference>
<dbReference type="EMBL" id="JBANQN010000004">
    <property type="protein sequence ID" value="KAK6791863.1"/>
    <property type="molecule type" value="Genomic_DNA"/>
</dbReference>
<sequence>METRSSFKKGSMETGNTPMLGEYAIRNGERYMLMVVKLSGEANQDMLEWFGKHFKQVALTQCCVVIRDS</sequence>
<evidence type="ECO:0000313" key="1">
    <source>
        <dbReference type="EMBL" id="KAK6791863.1"/>
    </source>
</evidence>